<name>R7TAZ6_CAPTE</name>
<dbReference type="Pfam" id="PF03318">
    <property type="entry name" value="ETX_MTX2"/>
    <property type="match status" value="1"/>
</dbReference>
<evidence type="ECO:0000313" key="2">
    <source>
        <dbReference type="EnsemblMetazoa" id="CapteP144566"/>
    </source>
</evidence>
<dbReference type="Proteomes" id="UP000014760">
    <property type="component" value="Unassembled WGS sequence"/>
</dbReference>
<gene>
    <name evidence="1" type="ORF">CAPTEDRAFT_144566</name>
</gene>
<keyword evidence="3" id="KW-1185">Reference proteome</keyword>
<dbReference type="OrthoDB" id="5819442at2759"/>
<dbReference type="EnsemblMetazoa" id="CapteT144566">
    <property type="protein sequence ID" value="CapteP144566"/>
    <property type="gene ID" value="CapteG144566"/>
</dbReference>
<sequence length="289" mass="32656">MNDNKTVLDLEKVVSDWAWRQYDNTATKKEKKLRKKDKKARFGKKGIYINVQVDWSEMHSSDSTTWDAIQNHESTHSQGNQVREAEGAASGSVLFETKFTNTTDKEMQYTMSTQKTTTTTCSTEIESSFTRGIDVGLTLKAPGEFVEANVGYSREYSLTNISGETFEHEMSWGVDSQITVDKKSIVYAALTVDEREKKGGFTITTELQGMVYVTFTEIRNNNALLKATGYPITDIVREWLSRQSNNGVIVDFVKVEDGKVIITTKGVCKFRYGVKQEVKVRQESLNNAK</sequence>
<dbReference type="EMBL" id="AMQN01003482">
    <property type="status" value="NOT_ANNOTATED_CDS"/>
    <property type="molecule type" value="Genomic_DNA"/>
</dbReference>
<organism evidence="1">
    <name type="scientific">Capitella teleta</name>
    <name type="common">Polychaete worm</name>
    <dbReference type="NCBI Taxonomy" id="283909"/>
    <lineage>
        <taxon>Eukaryota</taxon>
        <taxon>Metazoa</taxon>
        <taxon>Spiralia</taxon>
        <taxon>Lophotrochozoa</taxon>
        <taxon>Annelida</taxon>
        <taxon>Polychaeta</taxon>
        <taxon>Sedentaria</taxon>
        <taxon>Scolecida</taxon>
        <taxon>Capitellidae</taxon>
        <taxon>Capitella</taxon>
    </lineage>
</organism>
<dbReference type="SUPFAM" id="SSF56973">
    <property type="entry name" value="Aerolisin/ETX pore-forming domain"/>
    <property type="match status" value="1"/>
</dbReference>
<proteinExistence type="predicted"/>
<dbReference type="CDD" id="cd20237">
    <property type="entry name" value="PFM_LIN24-like"/>
    <property type="match status" value="1"/>
</dbReference>
<dbReference type="PANTHER" id="PTHR39369">
    <property type="entry name" value="LIN-24 (TWENTY-FOUR) LIKE"/>
    <property type="match status" value="1"/>
</dbReference>
<reference evidence="2" key="3">
    <citation type="submission" date="2015-06" db="UniProtKB">
        <authorList>
            <consortium name="EnsemblMetazoa"/>
        </authorList>
    </citation>
    <scope>IDENTIFICATION</scope>
</reference>
<accession>R7TAZ6</accession>
<evidence type="ECO:0000313" key="3">
    <source>
        <dbReference type="Proteomes" id="UP000014760"/>
    </source>
</evidence>
<evidence type="ECO:0000313" key="1">
    <source>
        <dbReference type="EMBL" id="ELT88164.1"/>
    </source>
</evidence>
<dbReference type="EMBL" id="KB311953">
    <property type="protein sequence ID" value="ELT88164.1"/>
    <property type="molecule type" value="Genomic_DNA"/>
</dbReference>
<dbReference type="HOGENOM" id="CLU_064578_0_0_1"/>
<dbReference type="OMA" id="MEEELCW"/>
<protein>
    <submittedName>
        <fullName evidence="1 2">Uncharacterized protein</fullName>
    </submittedName>
</protein>
<dbReference type="PANTHER" id="PTHR39369:SF6">
    <property type="entry name" value="LIN-24 (TWENTY-FOUR) LIKE"/>
    <property type="match status" value="1"/>
</dbReference>
<dbReference type="InterPro" id="IPR004991">
    <property type="entry name" value="Aerolysin-like"/>
</dbReference>
<reference evidence="3" key="1">
    <citation type="submission" date="2012-12" db="EMBL/GenBank/DDBJ databases">
        <authorList>
            <person name="Hellsten U."/>
            <person name="Grimwood J."/>
            <person name="Chapman J.A."/>
            <person name="Shapiro H."/>
            <person name="Aerts A."/>
            <person name="Otillar R.P."/>
            <person name="Terry A.Y."/>
            <person name="Boore J.L."/>
            <person name="Simakov O."/>
            <person name="Marletaz F."/>
            <person name="Cho S.-J."/>
            <person name="Edsinger-Gonzales E."/>
            <person name="Havlak P."/>
            <person name="Kuo D.-H."/>
            <person name="Larsson T."/>
            <person name="Lv J."/>
            <person name="Arendt D."/>
            <person name="Savage R."/>
            <person name="Osoegawa K."/>
            <person name="de Jong P."/>
            <person name="Lindberg D.R."/>
            <person name="Seaver E.C."/>
            <person name="Weisblat D.A."/>
            <person name="Putnam N.H."/>
            <person name="Grigoriev I.V."/>
            <person name="Rokhsar D.S."/>
        </authorList>
    </citation>
    <scope>NUCLEOTIDE SEQUENCE</scope>
    <source>
        <strain evidence="3">I ESC-2004</strain>
    </source>
</reference>
<reference evidence="1 3" key="2">
    <citation type="journal article" date="2013" name="Nature">
        <title>Insights into bilaterian evolution from three spiralian genomes.</title>
        <authorList>
            <person name="Simakov O."/>
            <person name="Marletaz F."/>
            <person name="Cho S.J."/>
            <person name="Edsinger-Gonzales E."/>
            <person name="Havlak P."/>
            <person name="Hellsten U."/>
            <person name="Kuo D.H."/>
            <person name="Larsson T."/>
            <person name="Lv J."/>
            <person name="Arendt D."/>
            <person name="Savage R."/>
            <person name="Osoegawa K."/>
            <person name="de Jong P."/>
            <person name="Grimwood J."/>
            <person name="Chapman J.A."/>
            <person name="Shapiro H."/>
            <person name="Aerts A."/>
            <person name="Otillar R.P."/>
            <person name="Terry A.Y."/>
            <person name="Boore J.L."/>
            <person name="Grigoriev I.V."/>
            <person name="Lindberg D.R."/>
            <person name="Seaver E.C."/>
            <person name="Weisblat D.A."/>
            <person name="Putnam N.H."/>
            <person name="Rokhsar D.S."/>
        </authorList>
    </citation>
    <scope>NUCLEOTIDE SEQUENCE</scope>
    <source>
        <strain evidence="1 3">I ESC-2004</strain>
    </source>
</reference>
<dbReference type="AlphaFoldDB" id="R7TAZ6"/>
<dbReference type="Gene3D" id="2.170.15.10">
    <property type="entry name" value="Proaerolysin, chain A, domain 3"/>
    <property type="match status" value="1"/>
</dbReference>